<feature type="transmembrane region" description="Helical" evidence="1">
    <location>
        <begin position="214"/>
        <end position="236"/>
    </location>
</feature>
<feature type="transmembrane region" description="Helical" evidence="1">
    <location>
        <begin position="317"/>
        <end position="338"/>
    </location>
</feature>
<feature type="transmembrane region" description="Helical" evidence="1">
    <location>
        <begin position="146"/>
        <end position="169"/>
    </location>
</feature>
<organism evidence="2 3">
    <name type="scientific">Paenibacillus ginsengarvi</name>
    <dbReference type="NCBI Taxonomy" id="400777"/>
    <lineage>
        <taxon>Bacteria</taxon>
        <taxon>Bacillati</taxon>
        <taxon>Bacillota</taxon>
        <taxon>Bacilli</taxon>
        <taxon>Bacillales</taxon>
        <taxon>Paenibacillaceae</taxon>
        <taxon>Paenibacillus</taxon>
    </lineage>
</organism>
<keyword evidence="3" id="KW-1185">Reference proteome</keyword>
<sequence length="406" mass="45380">MDIKLTIRSKVCLSHLSIQKDGNKYTIGEKNIPKFIRVPEAAVLAVSVADGSRSIEEIKTALMREHEIDVDMEDFFTKLLAIGLVKSVDDIVLVSESPPSPSHERIVKISKLLFNSWTAKLFAFNAIVVLLLFSAKPALLPTFKDIFVLSAIGINELMVMGITCIVIVLHEGAHYMCSYSKGIKATIRLSRRFIFIAAETKMTGLWSKPKKERYFPYLAGMAWDATLILFCLLVQIGLPDHSLLVMMARLVVLLLFTGILGQLLPKAEKTASVWFSLIYVCGIGIVTILFVSFTFPAFLEVVSRAYNEIASYPIASYLFWGGMASFSVIAIRLVLFLVGSRNTYLDKKSGVKRIRLWKRNSQMNHSVSKRLKGAKQPYVSVRTTNPVSRICSPAWPRHVIAFAPGR</sequence>
<keyword evidence="1" id="KW-1133">Transmembrane helix</keyword>
<protein>
    <recommendedName>
        <fullName evidence="4">PqqD family protein</fullName>
    </recommendedName>
</protein>
<dbReference type="Proteomes" id="UP000282311">
    <property type="component" value="Unassembled WGS sequence"/>
</dbReference>
<dbReference type="OrthoDB" id="140324at2"/>
<feature type="transmembrane region" description="Helical" evidence="1">
    <location>
        <begin position="242"/>
        <end position="261"/>
    </location>
</feature>
<evidence type="ECO:0000313" key="2">
    <source>
        <dbReference type="EMBL" id="RKN86198.1"/>
    </source>
</evidence>
<dbReference type="RefSeq" id="WP_120745890.1">
    <property type="nucleotide sequence ID" value="NZ_RBAH01000002.1"/>
</dbReference>
<feature type="transmembrane region" description="Helical" evidence="1">
    <location>
        <begin position="112"/>
        <end position="134"/>
    </location>
</feature>
<evidence type="ECO:0008006" key="4">
    <source>
        <dbReference type="Google" id="ProtNLM"/>
    </source>
</evidence>
<gene>
    <name evidence="2" type="ORF">D7M11_04085</name>
</gene>
<accession>A0A3B0CN76</accession>
<feature type="transmembrane region" description="Helical" evidence="1">
    <location>
        <begin position="273"/>
        <end position="297"/>
    </location>
</feature>
<comment type="caution">
    <text evidence="2">The sequence shown here is derived from an EMBL/GenBank/DDBJ whole genome shotgun (WGS) entry which is preliminary data.</text>
</comment>
<evidence type="ECO:0000256" key="1">
    <source>
        <dbReference type="SAM" id="Phobius"/>
    </source>
</evidence>
<proteinExistence type="predicted"/>
<evidence type="ECO:0000313" key="3">
    <source>
        <dbReference type="Proteomes" id="UP000282311"/>
    </source>
</evidence>
<dbReference type="EMBL" id="RBAH01000002">
    <property type="protein sequence ID" value="RKN86198.1"/>
    <property type="molecule type" value="Genomic_DNA"/>
</dbReference>
<reference evidence="2 3" key="1">
    <citation type="journal article" date="2007" name="Int. J. Syst. Evol. Microbiol.">
        <title>Paenibacillus ginsengarvi sp. nov., isolated from soil from ginseng cultivation.</title>
        <authorList>
            <person name="Yoon M.H."/>
            <person name="Ten L.N."/>
            <person name="Im W.T."/>
        </authorList>
    </citation>
    <scope>NUCLEOTIDE SEQUENCE [LARGE SCALE GENOMIC DNA]</scope>
    <source>
        <strain evidence="2 3">KCTC 13059</strain>
    </source>
</reference>
<keyword evidence="1" id="KW-0812">Transmembrane</keyword>
<dbReference type="AlphaFoldDB" id="A0A3B0CN76"/>
<keyword evidence="1" id="KW-0472">Membrane</keyword>
<name>A0A3B0CN76_9BACL</name>